<accession>A0A8C0ADD7</accession>
<evidence type="ECO:0000256" key="1">
    <source>
        <dbReference type="ARBA" id="ARBA00004604"/>
    </source>
</evidence>
<evidence type="ECO:0000313" key="9">
    <source>
        <dbReference type="Ensembl" id="ENSBGRP00000025602.1"/>
    </source>
</evidence>
<reference evidence="9" key="2">
    <citation type="submission" date="2025-08" db="UniProtKB">
        <authorList>
            <consortium name="Ensembl"/>
        </authorList>
    </citation>
    <scope>IDENTIFICATION</scope>
</reference>
<evidence type="ECO:0000256" key="6">
    <source>
        <dbReference type="SAM" id="MobiDB-lite"/>
    </source>
</evidence>
<evidence type="ECO:0000256" key="2">
    <source>
        <dbReference type="ARBA" id="ARBA00010734"/>
    </source>
</evidence>
<organism evidence="9 10">
    <name type="scientific">Bos mutus grunniens</name>
    <name type="common">Wild yak</name>
    <name type="synonym">Bos grunniens</name>
    <dbReference type="NCBI Taxonomy" id="30521"/>
    <lineage>
        <taxon>Eukaryota</taxon>
        <taxon>Metazoa</taxon>
        <taxon>Chordata</taxon>
        <taxon>Craniata</taxon>
        <taxon>Vertebrata</taxon>
        <taxon>Euteleostomi</taxon>
        <taxon>Mammalia</taxon>
        <taxon>Eutheria</taxon>
        <taxon>Laurasiatheria</taxon>
        <taxon>Artiodactyla</taxon>
        <taxon>Ruminantia</taxon>
        <taxon>Pecora</taxon>
        <taxon>Bovidae</taxon>
        <taxon>Bovinae</taxon>
        <taxon>Bos</taxon>
    </lineage>
</organism>
<dbReference type="SMART" id="SM00386">
    <property type="entry name" value="HAT"/>
    <property type="match status" value="6"/>
</dbReference>
<feature type="region of interest" description="Disordered" evidence="6">
    <location>
        <begin position="546"/>
        <end position="591"/>
    </location>
</feature>
<proteinExistence type="inferred from homology"/>
<evidence type="ECO:0000256" key="3">
    <source>
        <dbReference type="ARBA" id="ARBA00022552"/>
    </source>
</evidence>
<dbReference type="Gene3D" id="1.25.40.10">
    <property type="entry name" value="Tetratricopeptide repeat domain"/>
    <property type="match status" value="2"/>
</dbReference>
<keyword evidence="4" id="KW-0677">Repeat</keyword>
<feature type="domain" description="U3 small nucleolar RNA-associated protein 6 N-terminal" evidence="7">
    <location>
        <begin position="9"/>
        <end position="91"/>
    </location>
</feature>
<dbReference type="InterPro" id="IPR011990">
    <property type="entry name" value="TPR-like_helical_dom_sf"/>
</dbReference>
<dbReference type="InterPro" id="IPR055347">
    <property type="entry name" value="UTP6_N"/>
</dbReference>
<dbReference type="Pfam" id="PF15340">
    <property type="entry name" value="COPR5"/>
    <property type="match status" value="1"/>
</dbReference>
<keyword evidence="5" id="KW-0539">Nucleus</keyword>
<dbReference type="GeneTree" id="ENSGT00390000016493"/>
<feature type="domain" description="Pre-mRNA-splicing factor Syf1/CRNKL1-like C-terminal HAT-repeats" evidence="8">
    <location>
        <begin position="353"/>
        <end position="500"/>
    </location>
</feature>
<dbReference type="FunFam" id="1.25.40.10:FF:001123">
    <property type="entry name" value="UTP6 small subunit processome component"/>
    <property type="match status" value="1"/>
</dbReference>
<dbReference type="GO" id="GO:0030515">
    <property type="term" value="F:snoRNA binding"/>
    <property type="evidence" value="ECO:0007669"/>
    <property type="project" value="InterPro"/>
</dbReference>
<dbReference type="GO" id="GO:0000462">
    <property type="term" value="P:maturation of SSU-rRNA from tricistronic rRNA transcript (SSU-rRNA, 5.8S rRNA, LSU-rRNA)"/>
    <property type="evidence" value="ECO:0007669"/>
    <property type="project" value="InterPro"/>
</dbReference>
<dbReference type="GO" id="GO:0034388">
    <property type="term" value="C:Pwp2p-containing subcomplex of 90S preribosome"/>
    <property type="evidence" value="ECO:0007669"/>
    <property type="project" value="TreeGrafter"/>
</dbReference>
<evidence type="ECO:0000313" key="10">
    <source>
        <dbReference type="Proteomes" id="UP000694520"/>
    </source>
</evidence>
<reference evidence="9" key="3">
    <citation type="submission" date="2025-09" db="UniProtKB">
        <authorList>
            <consortium name="Ensembl"/>
        </authorList>
    </citation>
    <scope>IDENTIFICATION</scope>
</reference>
<comment type="similarity">
    <text evidence="2">Belongs to the UTP6 family.</text>
</comment>
<dbReference type="InterPro" id="IPR003107">
    <property type="entry name" value="HAT"/>
</dbReference>
<dbReference type="GO" id="GO:0005694">
    <property type="term" value="C:chromosome"/>
    <property type="evidence" value="ECO:0007669"/>
    <property type="project" value="Ensembl"/>
</dbReference>
<dbReference type="GO" id="GO:0042393">
    <property type="term" value="F:histone binding"/>
    <property type="evidence" value="ECO:0007669"/>
    <property type="project" value="InterPro"/>
</dbReference>
<feature type="compositionally biased region" description="Basic and acidic residues" evidence="6">
    <location>
        <begin position="555"/>
        <end position="566"/>
    </location>
</feature>
<evidence type="ECO:0000259" key="7">
    <source>
        <dbReference type="Pfam" id="PF08640"/>
    </source>
</evidence>
<dbReference type="SUPFAM" id="SSF48452">
    <property type="entry name" value="TPR-like"/>
    <property type="match status" value="1"/>
</dbReference>
<dbReference type="Ensembl" id="ENSBGRT00000029553.1">
    <property type="protein sequence ID" value="ENSBGRP00000025602.1"/>
    <property type="gene ID" value="ENSBGRG00000016004.1"/>
</dbReference>
<dbReference type="GO" id="GO:0032040">
    <property type="term" value="C:small-subunit processome"/>
    <property type="evidence" value="ECO:0007669"/>
    <property type="project" value="Ensembl"/>
</dbReference>
<dbReference type="InterPro" id="IPR029289">
    <property type="entry name" value="COPR5"/>
</dbReference>
<dbReference type="AlphaFoldDB" id="A0A8C0ADD7"/>
<dbReference type="Pfam" id="PF08640">
    <property type="entry name" value="U3_assoc_6"/>
    <property type="match status" value="1"/>
</dbReference>
<sequence>MAEVIQERVEDRLPELQQLERTGLFSHAEIKAIIRKALELEYRIQRRSLLKDDFIRYVQYEIHLLDLIEKRRARVGYTFKKDEIEDPIIHRIQSVFRRASIKWKDDVRLWLSFIAFCRKWASNVHLSKIFSSLLAFHSNKPGLWILAAKWELEDRFSSESARQLFLRALRFHPRCPKLYEEYFRMELMHAEKLRKEKQEFEKANMDVGNLEHAEEILTGELARIIYKNSTSVIKSAKFHVSLLSIARLFDFAKDLQREIYNDLKALHADDPVTWDYVARQELVIESQPVEELPAAKQAKAKEVGRREERCCAVYEEAVKTVPTEAMWKCYMNFCMERFTKKTSSRLLRKKRLERTMVAFWKAHELKLLPELQYRQLSKLLLHRQLLKESLEVADAGVKLFKKSVEMWQVKLEALITSESHEMSKGFEQAFEYLKPQICLPLWLTWAQWSEDAGKQEETEAIYKRAIFGLPGADSVPVKEMYLNWAYRSGGYKKARDVFKSLQENRPFSVDFFRKMIQFEKEQTAFAPADHSSQEKATENATDRLANGAQSIPHDSPAHGEGTHCEEEGFAEDDEDSDGEPSPWELSEGMSGCLPKEQAGDLFHEDWDLELKADQGNPYDADDIQGCLSQEVRPWVCCAPQGDMIYDPSWHHPPPLIPHYSKMVFETGQFDDAED</sequence>
<evidence type="ECO:0000256" key="4">
    <source>
        <dbReference type="ARBA" id="ARBA00022737"/>
    </source>
</evidence>
<comment type="subcellular location">
    <subcellularLocation>
        <location evidence="1">Nucleus</location>
        <location evidence="1">Nucleolus</location>
    </subcellularLocation>
</comment>
<dbReference type="PANTHER" id="PTHR23271:SF1">
    <property type="entry name" value="U3 SMALL NUCLEOLAR RNA-ASSOCIATED PROTEIN 6 HOMOLOG"/>
    <property type="match status" value="1"/>
</dbReference>
<dbReference type="PANTHER" id="PTHR23271">
    <property type="entry name" value="HEPATOCELLULAR CARCINOMA-ASSOCIATED ANTIGEN 66"/>
    <property type="match status" value="1"/>
</dbReference>
<gene>
    <name evidence="9" type="primary">UTP6</name>
</gene>
<dbReference type="Pfam" id="PF23231">
    <property type="entry name" value="HAT_Syf1_CNRKL1_C"/>
    <property type="match status" value="1"/>
</dbReference>
<keyword evidence="10" id="KW-1185">Reference proteome</keyword>
<dbReference type="InterPro" id="IPR013949">
    <property type="entry name" value="Utp6"/>
</dbReference>
<feature type="compositionally biased region" description="Acidic residues" evidence="6">
    <location>
        <begin position="567"/>
        <end position="578"/>
    </location>
</feature>
<reference evidence="9" key="1">
    <citation type="submission" date="2019-05" db="EMBL/GenBank/DDBJ databases">
        <authorList>
            <person name="Zhang S."/>
            <person name="Liu J."/>
        </authorList>
    </citation>
    <scope>NUCLEOTIDE SEQUENCE [LARGE SCALE GENOMIC DNA]</scope>
</reference>
<dbReference type="InterPro" id="IPR055430">
    <property type="entry name" value="HAT_Syf1_CNRKL1_C"/>
</dbReference>
<name>A0A8C0ADD7_BOSMU</name>
<evidence type="ECO:0000259" key="8">
    <source>
        <dbReference type="Pfam" id="PF23231"/>
    </source>
</evidence>
<evidence type="ECO:0000256" key="5">
    <source>
        <dbReference type="ARBA" id="ARBA00023242"/>
    </source>
</evidence>
<protein>
    <submittedName>
        <fullName evidence="9">UTP6 small subunit processome component</fullName>
    </submittedName>
</protein>
<dbReference type="Proteomes" id="UP000694520">
    <property type="component" value="Chromosome 19"/>
</dbReference>
<keyword evidence="3" id="KW-0698">rRNA processing</keyword>